<dbReference type="RefSeq" id="WP_237978610.1">
    <property type="nucleotide sequence ID" value="NZ_JAKNCT010000006.1"/>
</dbReference>
<dbReference type="EMBL" id="JAKNCT010000006">
    <property type="protein sequence ID" value="MCG5030956.1"/>
    <property type="molecule type" value="Genomic_DNA"/>
</dbReference>
<dbReference type="SUPFAM" id="SSF75553">
    <property type="entry name" value="Smc hinge domain"/>
    <property type="match status" value="1"/>
</dbReference>
<dbReference type="InterPro" id="IPR036277">
    <property type="entry name" value="SMC_hinge_sf"/>
</dbReference>
<feature type="coiled-coil region" evidence="6">
    <location>
        <begin position="972"/>
        <end position="1013"/>
    </location>
</feature>
<evidence type="ECO:0000256" key="7">
    <source>
        <dbReference type="SAM" id="MobiDB-lite"/>
    </source>
</evidence>
<feature type="binding site" evidence="6">
    <location>
        <begin position="32"/>
        <end position="39"/>
    </location>
    <ligand>
        <name>ATP</name>
        <dbReference type="ChEBI" id="CHEBI:30616"/>
    </ligand>
</feature>
<evidence type="ECO:0000313" key="10">
    <source>
        <dbReference type="EMBL" id="MCG5030956.1"/>
    </source>
</evidence>
<dbReference type="HAMAP" id="MF_01894">
    <property type="entry name" value="Smc_prok"/>
    <property type="match status" value="1"/>
</dbReference>
<feature type="region of interest" description="Disordered" evidence="7">
    <location>
        <begin position="322"/>
        <end position="404"/>
    </location>
</feature>
<evidence type="ECO:0000256" key="4">
    <source>
        <dbReference type="ARBA" id="ARBA00023054"/>
    </source>
</evidence>
<feature type="compositionally biased region" description="Basic and acidic residues" evidence="7">
    <location>
        <begin position="364"/>
        <end position="396"/>
    </location>
</feature>
<comment type="caution">
    <text evidence="10">The sequence shown here is derived from an EMBL/GenBank/DDBJ whole genome shotgun (WGS) entry which is preliminary data.</text>
</comment>
<dbReference type="Gene3D" id="3.30.70.1620">
    <property type="match status" value="1"/>
</dbReference>
<feature type="domain" description="SMC hinge" evidence="9">
    <location>
        <begin position="522"/>
        <end position="625"/>
    </location>
</feature>
<sequence>MHLRQVKISGFKSFADPTVIEFPSGFVGIVGPNGCGKSNVIDAVRWVMGEGRAGELRATSSMTELIFAGSAGRAPAGRASVEMVLDNSDGTLSGPWGAYSEVSIRRTLTRDAASAYFINGQAVRRRDVQDIFMGTGLGPRSYAIISQGMVSSFVKARPEELRVYFEEAAGVSRYKERRREAEGRLSLTRTNLERVSDLQQVRRADIERLSAEAQTAQKWRSLTQRRERFAGMWLVLQERDIRDARDRTAADIAEAMAEIESGRTAMASLEKQAAQAQAGLEEARSQEALKREALKANELELARRQSALAALVEKKKMLEERVRSDGEKLERASRGASDSSAKAQGFEEESRRLTSGIAECEAEKEERAQALEEERDAFEQAKARERALAQSEKEAQSRLTELNFTQQALGREKAMLEDRLGRLGQEKSDSAAPKESELEQAREYAEECSASLEECGQRSEQAREELTAAEEDCRGRLEQKNRSSEALARLQARSSALREVQQKALAEGRLPDWIRSHGLEGLPTLVSGIRVEEGWERAVEAALSARMTSLEAGSLARAVSLAADPPPARFALVDVRQGEALRQSLDEQGSLAQKVLSVRPQSAALVRVWLARFRIAPSLGEALRLSQSEPQASFITKEGHTVSAGCVLFWASESPASGFLERAGELSRLEQQRDSESKAYQALLEGVVQAESRREAALARSRDAAAALESSRREQQAAALRLSEMQASFEAWSRRASSIEAESSRARERLEEIEAQSEASEAQFEELDQALSKVSQEHQDAEMAAEAAQSRLQGEEGALRDCETRLKLLQTDARHAAERARDARTAALRAQSEEAEFTAAIEESRALLEELDETAGSEGVREQLQAHDAAEASLREAERIVSAAAEKVAGLDAERSRLSLAERPKLERVGEMKVRQGSLENELSVLATQIEQRRADRAELLAAAQEGGWKPAAARREATKLEHEIEQLGPVNHAALENLEAARRALSETDAQAADLQSAVETLEGAIRKIDAETRGVLKSTFDAVNSNFSDIFRRIFSGGEASLEMVGEEVLECGIEIRAQPPGKRNASVKLLSGGEQALTATALIFAMFRLNPAPFCLLDEVDAPLDEANQARLAKLVESMSEATQFVAITHHRITMEYARQLIGVTMREPGVSRVVSVDISEAVRYSSQPLPV</sequence>
<feature type="region of interest" description="Disordered" evidence="7">
    <location>
        <begin position="423"/>
        <end position="445"/>
    </location>
</feature>
<comment type="function">
    <text evidence="6">Required for chromosome condensation and partitioning.</text>
</comment>
<dbReference type="Gene3D" id="3.40.50.300">
    <property type="entry name" value="P-loop containing nucleotide triphosphate hydrolases"/>
    <property type="match status" value="2"/>
</dbReference>
<gene>
    <name evidence="6 10" type="primary">smc</name>
    <name evidence="10" type="ORF">MAF45_05785</name>
</gene>
<reference evidence="10 11" key="1">
    <citation type="submission" date="2022-02" db="EMBL/GenBank/DDBJ databases">
        <title>Mesosutterella porci, a novel member of the family Sutterellaceae from pig feces.</title>
        <authorList>
            <person name="Wylensek D."/>
            <person name="Clavel T."/>
        </authorList>
    </citation>
    <scope>NUCLEOTIDE SEQUENCE [LARGE SCALE GENOMIC DNA]</scope>
    <source>
        <strain evidence="11">oilRF-744-wt-GAM-9</strain>
    </source>
</reference>
<feature type="domain" description="RecF/RecN/SMC N-terminal" evidence="8">
    <location>
        <begin position="3"/>
        <end position="1155"/>
    </location>
</feature>
<feature type="coiled-coil region" evidence="6">
    <location>
        <begin position="252"/>
        <end position="321"/>
    </location>
</feature>
<evidence type="ECO:0000256" key="6">
    <source>
        <dbReference type="HAMAP-Rule" id="MF_01894"/>
    </source>
</evidence>
<keyword evidence="2 6" id="KW-0547">Nucleotide-binding</keyword>
<evidence type="ECO:0000256" key="2">
    <source>
        <dbReference type="ARBA" id="ARBA00022741"/>
    </source>
</evidence>
<keyword evidence="5 6" id="KW-0238">DNA-binding</keyword>
<keyword evidence="3 6" id="KW-0067">ATP-binding</keyword>
<dbReference type="PANTHER" id="PTHR43977">
    <property type="entry name" value="STRUCTURAL MAINTENANCE OF CHROMOSOMES PROTEIN 3"/>
    <property type="match status" value="1"/>
</dbReference>
<comment type="subunit">
    <text evidence="6">Homodimer.</text>
</comment>
<keyword evidence="1 6" id="KW-0963">Cytoplasm</keyword>
<keyword evidence="4 6" id="KW-0175">Coiled coil</keyword>
<dbReference type="PIRSF" id="PIRSF005719">
    <property type="entry name" value="SMC"/>
    <property type="match status" value="1"/>
</dbReference>
<dbReference type="InterPro" id="IPR011890">
    <property type="entry name" value="SMC_prok"/>
</dbReference>
<dbReference type="Pfam" id="PF02463">
    <property type="entry name" value="SMC_N"/>
    <property type="match status" value="1"/>
</dbReference>
<comment type="subcellular location">
    <subcellularLocation>
        <location evidence="6">Cytoplasm</location>
    </subcellularLocation>
</comment>
<feature type="compositionally biased region" description="Basic and acidic residues" evidence="7">
    <location>
        <begin position="322"/>
        <end position="333"/>
    </location>
</feature>
<dbReference type="InterPro" id="IPR010935">
    <property type="entry name" value="SMC_hinge"/>
</dbReference>
<dbReference type="CDD" id="cd03278">
    <property type="entry name" value="ABC_SMC_barmotin"/>
    <property type="match status" value="1"/>
</dbReference>
<comment type="domain">
    <text evidence="6">Contains large globular domains required for ATP hydrolysis at each terminus and a third globular domain forming a flexible hinge near the middle of the molecule. These domains are separated by coiled-coil structures.</text>
</comment>
<dbReference type="Proteomes" id="UP001297600">
    <property type="component" value="Unassembled WGS sequence"/>
</dbReference>
<evidence type="ECO:0000256" key="3">
    <source>
        <dbReference type="ARBA" id="ARBA00022840"/>
    </source>
</evidence>
<feature type="coiled-coil region" evidence="6">
    <location>
        <begin position="860"/>
        <end position="894"/>
    </location>
</feature>
<accession>A0ABS9MQQ8</accession>
<protein>
    <recommendedName>
        <fullName evidence="6">Chromosome partition protein Smc</fullName>
    </recommendedName>
</protein>
<dbReference type="InterPro" id="IPR024704">
    <property type="entry name" value="SMC"/>
</dbReference>
<proteinExistence type="inferred from homology"/>
<evidence type="ECO:0000259" key="8">
    <source>
        <dbReference type="Pfam" id="PF02463"/>
    </source>
</evidence>
<dbReference type="Pfam" id="PF06470">
    <property type="entry name" value="SMC_hinge"/>
    <property type="match status" value="1"/>
</dbReference>
<dbReference type="SUPFAM" id="SSF52540">
    <property type="entry name" value="P-loop containing nucleoside triphosphate hydrolases"/>
    <property type="match status" value="1"/>
</dbReference>
<dbReference type="InterPro" id="IPR003395">
    <property type="entry name" value="RecF/RecN/SMC_N"/>
</dbReference>
<evidence type="ECO:0000256" key="1">
    <source>
        <dbReference type="ARBA" id="ARBA00022490"/>
    </source>
</evidence>
<dbReference type="NCBIfam" id="TIGR02168">
    <property type="entry name" value="SMC_prok_B"/>
    <property type="match status" value="1"/>
</dbReference>
<evidence type="ECO:0000313" key="11">
    <source>
        <dbReference type="Proteomes" id="UP001297600"/>
    </source>
</evidence>
<evidence type="ECO:0000256" key="5">
    <source>
        <dbReference type="ARBA" id="ARBA00023125"/>
    </source>
</evidence>
<name>A0ABS9MQQ8_9BURK</name>
<keyword evidence="11" id="KW-1185">Reference proteome</keyword>
<organism evidence="10 11">
    <name type="scientific">Mesosutterella porci</name>
    <dbReference type="NCBI Taxonomy" id="2915351"/>
    <lineage>
        <taxon>Bacteria</taxon>
        <taxon>Pseudomonadati</taxon>
        <taxon>Pseudomonadota</taxon>
        <taxon>Betaproteobacteria</taxon>
        <taxon>Burkholderiales</taxon>
        <taxon>Sutterellaceae</taxon>
        <taxon>Mesosutterella</taxon>
    </lineage>
</organism>
<comment type="similarity">
    <text evidence="6">Belongs to the SMC family.</text>
</comment>
<dbReference type="Gene3D" id="1.20.1060.20">
    <property type="match status" value="1"/>
</dbReference>
<feature type="coiled-coil region" evidence="6">
    <location>
        <begin position="736"/>
        <end position="791"/>
    </location>
</feature>
<evidence type="ECO:0000259" key="9">
    <source>
        <dbReference type="Pfam" id="PF06470"/>
    </source>
</evidence>
<dbReference type="InterPro" id="IPR027417">
    <property type="entry name" value="P-loop_NTPase"/>
</dbReference>